<dbReference type="KEGG" id="mac:MA_2732"/>
<dbReference type="SUPFAM" id="SSF55874">
    <property type="entry name" value="ATPase domain of HSP90 chaperone/DNA topoisomerase II/histidine kinase"/>
    <property type="match status" value="1"/>
</dbReference>
<dbReference type="InterPro" id="IPR036890">
    <property type="entry name" value="HATPase_C_sf"/>
</dbReference>
<dbReference type="Pfam" id="PF02518">
    <property type="entry name" value="HATPase_c"/>
    <property type="match status" value="1"/>
</dbReference>
<dbReference type="NCBIfam" id="TIGR00229">
    <property type="entry name" value="sensory_box"/>
    <property type="match status" value="2"/>
</dbReference>
<keyword evidence="4" id="KW-0808">Transferase</keyword>
<feature type="domain" description="Histidine kinase" evidence="1">
    <location>
        <begin position="297"/>
        <end position="514"/>
    </location>
</feature>
<dbReference type="InterPro" id="IPR003594">
    <property type="entry name" value="HATPase_dom"/>
</dbReference>
<proteinExistence type="predicted"/>
<evidence type="ECO:0000313" key="5">
    <source>
        <dbReference type="Proteomes" id="UP000002487"/>
    </source>
</evidence>
<dbReference type="PROSITE" id="PS50112">
    <property type="entry name" value="PAS"/>
    <property type="match status" value="2"/>
</dbReference>
<dbReference type="PROSITE" id="PS50109">
    <property type="entry name" value="HIS_KIN"/>
    <property type="match status" value="1"/>
</dbReference>
<dbReference type="Pfam" id="PF08447">
    <property type="entry name" value="PAS_3"/>
    <property type="match status" value="2"/>
</dbReference>
<dbReference type="InterPro" id="IPR035965">
    <property type="entry name" value="PAS-like_dom_sf"/>
</dbReference>
<keyword evidence="4" id="KW-0418">Kinase</keyword>
<dbReference type="InterPro" id="IPR000700">
    <property type="entry name" value="PAS-assoc_C"/>
</dbReference>
<evidence type="ECO:0000313" key="4">
    <source>
        <dbReference type="EMBL" id="AAM06111.1"/>
    </source>
</evidence>
<dbReference type="InParanoid" id="Q8TMC7"/>
<feature type="domain" description="PAC" evidence="3">
    <location>
        <begin position="108"/>
        <end position="160"/>
    </location>
</feature>
<dbReference type="STRING" id="188937.MA_2732"/>
<dbReference type="InterPro" id="IPR005467">
    <property type="entry name" value="His_kinase_dom"/>
</dbReference>
<feature type="domain" description="PAS" evidence="2">
    <location>
        <begin position="161"/>
        <end position="233"/>
    </location>
</feature>
<dbReference type="PANTHER" id="PTHR43065:SF23">
    <property type="entry name" value="SENSOR HISTIDINE KINASE PDTAS"/>
    <property type="match status" value="1"/>
</dbReference>
<evidence type="ECO:0000259" key="2">
    <source>
        <dbReference type="PROSITE" id="PS50112"/>
    </source>
</evidence>
<dbReference type="InterPro" id="IPR011495">
    <property type="entry name" value="Sig_transdc_His_kin_sub2_dim/P"/>
</dbReference>
<dbReference type="HOGENOM" id="CLU_000445_114_57_2"/>
<dbReference type="CDD" id="cd00130">
    <property type="entry name" value="PAS"/>
    <property type="match status" value="2"/>
</dbReference>
<dbReference type="GO" id="GO:0007165">
    <property type="term" value="P:signal transduction"/>
    <property type="evidence" value="ECO:0000318"/>
    <property type="project" value="GO_Central"/>
</dbReference>
<keyword evidence="5" id="KW-1185">Reference proteome</keyword>
<dbReference type="EnsemblBacteria" id="AAM06111">
    <property type="protein sequence ID" value="AAM06111"/>
    <property type="gene ID" value="MA_2732"/>
</dbReference>
<dbReference type="InterPro" id="IPR001610">
    <property type="entry name" value="PAC"/>
</dbReference>
<sequence>MSSFENRYGKKLELNREIIMEKDYHKENLEKIAERFFSIAEQTGQLIFDGDPKTGKIEWYGAIEEFTGYTPEKFGKVDLEASKSLIHPEEQEMFWNTLMNSLKTGEKFEQKFRLERKNRTYIYVECSCVFLKNENNHVYRAIGLLKNITEREHNQEKLKISEENLLRYLQNFRGIGFQLDDNFDFVLLHGAVKEITGYEDKDFFSGKIQLAQLVDPEDRSNFFENRRKLSTASNYLVEQEYRMRNRNGNRVWVFESIQVIHSIDQTSRLYQGFIQDITERKIATESLDRAEKLRKKEIHHRIKNNLQVISSLLDLECDSLLSGTPDHKKIAEAFRESHNRIISMSVIHEELYNSRDMETINFASYLKKLTDDLFKSYKVGNSDIKLYLDVEDFFFEMDNAIPLGIIVNELVSNSLKYAFPDGRNGEIHIELQALDDKKSSNTTADFSMQNNVGPSSYFRLTVGDNGIGFPGSFDFKNISSLGLQLVNTLVDQIGGSIEIGNGPGTKYNILFKDS</sequence>
<feature type="domain" description="PAC" evidence="3">
    <location>
        <begin position="237"/>
        <end position="289"/>
    </location>
</feature>
<gene>
    <name evidence="4" type="ordered locus">MA_2732</name>
</gene>
<dbReference type="PROSITE" id="PS50113">
    <property type="entry name" value="PAC"/>
    <property type="match status" value="2"/>
</dbReference>
<dbReference type="SMART" id="SM00086">
    <property type="entry name" value="PAC"/>
    <property type="match status" value="2"/>
</dbReference>
<evidence type="ECO:0000259" key="3">
    <source>
        <dbReference type="PROSITE" id="PS50113"/>
    </source>
</evidence>
<dbReference type="GO" id="GO:0000155">
    <property type="term" value="F:phosphorelay sensor kinase activity"/>
    <property type="evidence" value="ECO:0000318"/>
    <property type="project" value="GO_Central"/>
</dbReference>
<dbReference type="PhylomeDB" id="Q8TMC7"/>
<feature type="domain" description="PAS" evidence="2">
    <location>
        <begin position="32"/>
        <end position="105"/>
    </location>
</feature>
<evidence type="ECO:0000259" key="1">
    <source>
        <dbReference type="PROSITE" id="PS50109"/>
    </source>
</evidence>
<protein>
    <submittedName>
        <fullName evidence="4">Sensory transduction histidine kinase</fullName>
    </submittedName>
</protein>
<dbReference type="Pfam" id="PF07568">
    <property type="entry name" value="HisKA_2"/>
    <property type="match status" value="1"/>
</dbReference>
<dbReference type="SUPFAM" id="SSF55785">
    <property type="entry name" value="PYP-like sensor domain (PAS domain)"/>
    <property type="match status" value="2"/>
</dbReference>
<dbReference type="Proteomes" id="UP000002487">
    <property type="component" value="Chromosome"/>
</dbReference>
<reference evidence="4 5" key="1">
    <citation type="journal article" date="2002" name="Genome Res.">
        <title>The genome of Methanosarcina acetivorans reveals extensive metabolic and physiological diversity.</title>
        <authorList>
            <person name="Galagan J.E."/>
            <person name="Nusbaum C."/>
            <person name="Roy A."/>
            <person name="Endrizzi M.G."/>
            <person name="Macdonald P."/>
            <person name="FitzHugh W."/>
            <person name="Calvo S."/>
            <person name="Engels R."/>
            <person name="Smirnov S."/>
            <person name="Atnoor D."/>
            <person name="Brown A."/>
            <person name="Allen N."/>
            <person name="Naylor J."/>
            <person name="Stange-Thomann N."/>
            <person name="DeArellano K."/>
            <person name="Johnson R."/>
            <person name="Linton L."/>
            <person name="McEwan P."/>
            <person name="McKernan K."/>
            <person name="Talamas J."/>
            <person name="Tirrell A."/>
            <person name="Ye W."/>
            <person name="Zimmer A."/>
            <person name="Barber R.D."/>
            <person name="Cann I."/>
            <person name="Graham D.E."/>
            <person name="Grahame D.A."/>
            <person name="Guss A."/>
            <person name="Hedderich R."/>
            <person name="Ingram-Smith C."/>
            <person name="Kuettner C.H."/>
            <person name="Krzycki J.A."/>
            <person name="Leigh J.A."/>
            <person name="Li W."/>
            <person name="Liu J."/>
            <person name="Mukhopadhyay B."/>
            <person name="Reeve J.N."/>
            <person name="Smith K."/>
            <person name="Springer T.A."/>
            <person name="Umayam L.A."/>
            <person name="White O."/>
            <person name="White R.H."/>
            <person name="de Macario E.C."/>
            <person name="Ferry J.G."/>
            <person name="Jarrell K.F."/>
            <person name="Jing H."/>
            <person name="Macario A.J.L."/>
            <person name="Paulsen I."/>
            <person name="Pritchett M."/>
            <person name="Sowers K.R."/>
            <person name="Swanson R.V."/>
            <person name="Zinder S.H."/>
            <person name="Lander E."/>
            <person name="Metcalf W.W."/>
            <person name="Birren B."/>
        </authorList>
    </citation>
    <scope>NUCLEOTIDE SEQUENCE [LARGE SCALE GENOMIC DNA]</scope>
    <source>
        <strain evidence="5">ATCC 35395 / DSM 2834 / JCM 12185 / C2A</strain>
    </source>
</reference>
<dbReference type="Gene3D" id="3.30.450.20">
    <property type="entry name" value="PAS domain"/>
    <property type="match status" value="2"/>
</dbReference>
<dbReference type="Gene3D" id="3.30.565.10">
    <property type="entry name" value="Histidine kinase-like ATPase, C-terminal domain"/>
    <property type="match status" value="1"/>
</dbReference>
<dbReference type="SMART" id="SM00387">
    <property type="entry name" value="HATPase_c"/>
    <property type="match status" value="1"/>
</dbReference>
<organism evidence="4 5">
    <name type="scientific">Methanosarcina acetivorans (strain ATCC 35395 / DSM 2834 / JCM 12185 / C2A)</name>
    <dbReference type="NCBI Taxonomy" id="188937"/>
    <lineage>
        <taxon>Archaea</taxon>
        <taxon>Methanobacteriati</taxon>
        <taxon>Methanobacteriota</taxon>
        <taxon>Stenosarchaea group</taxon>
        <taxon>Methanomicrobia</taxon>
        <taxon>Methanosarcinales</taxon>
        <taxon>Methanosarcinaceae</taxon>
        <taxon>Methanosarcina</taxon>
    </lineage>
</organism>
<dbReference type="InterPro" id="IPR000014">
    <property type="entry name" value="PAS"/>
</dbReference>
<dbReference type="EMBL" id="AE010299">
    <property type="protein sequence ID" value="AAM06111.1"/>
    <property type="molecule type" value="Genomic_DNA"/>
</dbReference>
<dbReference type="AlphaFoldDB" id="Q8TMC7"/>
<dbReference type="InterPro" id="IPR013655">
    <property type="entry name" value="PAS_fold_3"/>
</dbReference>
<name>Q8TMC7_METAC</name>
<accession>Q8TMC7</accession>
<dbReference type="PANTHER" id="PTHR43065">
    <property type="entry name" value="SENSOR HISTIDINE KINASE"/>
    <property type="match status" value="1"/>
</dbReference>